<dbReference type="SFLD" id="SFLDG01129">
    <property type="entry name" value="C1.5:_HAD__Beta-PGM__Phosphata"/>
    <property type="match status" value="1"/>
</dbReference>
<dbReference type="PRINTS" id="PR00413">
    <property type="entry name" value="HADHALOGNASE"/>
</dbReference>
<evidence type="ECO:0000313" key="2">
    <source>
        <dbReference type="Proteomes" id="UP001589654"/>
    </source>
</evidence>
<gene>
    <name evidence="1" type="ORF">ACFFUR_00565</name>
</gene>
<evidence type="ECO:0000313" key="1">
    <source>
        <dbReference type="EMBL" id="MFB9210285.1"/>
    </source>
</evidence>
<keyword evidence="2" id="KW-1185">Reference proteome</keyword>
<dbReference type="SUPFAM" id="SSF56784">
    <property type="entry name" value="HAD-like"/>
    <property type="match status" value="1"/>
</dbReference>
<organism evidence="1 2">
    <name type="scientific">Echinicola jeungdonensis</name>
    <dbReference type="NCBI Taxonomy" id="709343"/>
    <lineage>
        <taxon>Bacteria</taxon>
        <taxon>Pseudomonadati</taxon>
        <taxon>Bacteroidota</taxon>
        <taxon>Cytophagia</taxon>
        <taxon>Cytophagales</taxon>
        <taxon>Cyclobacteriaceae</taxon>
        <taxon>Echinicola</taxon>
    </lineage>
</organism>
<dbReference type="Pfam" id="PF00702">
    <property type="entry name" value="Hydrolase"/>
    <property type="match status" value="1"/>
</dbReference>
<dbReference type="RefSeq" id="WP_290249690.1">
    <property type="nucleotide sequence ID" value="NZ_JAUFQT010000002.1"/>
</dbReference>
<dbReference type="InterPro" id="IPR036412">
    <property type="entry name" value="HAD-like_sf"/>
</dbReference>
<keyword evidence="1" id="KW-0378">Hydrolase</keyword>
<sequence>MKIDKNIDFFVFDLGGVIVDLNIPFTLNRLGGNLNGDGKALAKNFMMNPIQHSYEKGEIDDQTFRVEVKKAFQQDWTDQEVDDIWNAMLGGIPMEKIELLRELRKTHPIYMLSNTNGIHYSKVLEILLKDTGVESFDELFDHVFVSHHMGCRKPDAIIYEKVLDLVEKPAEKGMFFDDTEPNLIGAQKVGLQTCHINHPNALMEYFSDVQQ</sequence>
<dbReference type="Gene3D" id="3.40.50.1000">
    <property type="entry name" value="HAD superfamily/HAD-like"/>
    <property type="match status" value="1"/>
</dbReference>
<accession>A0ABV5J0E9</accession>
<dbReference type="InterPro" id="IPR006439">
    <property type="entry name" value="HAD-SF_hydro_IA"/>
</dbReference>
<dbReference type="InterPro" id="IPR023198">
    <property type="entry name" value="PGP-like_dom2"/>
</dbReference>
<dbReference type="PANTHER" id="PTHR43611">
    <property type="entry name" value="ALPHA-D-GLUCOSE 1-PHOSPHATE PHOSPHATASE"/>
    <property type="match status" value="1"/>
</dbReference>
<reference evidence="1 2" key="1">
    <citation type="submission" date="2024-09" db="EMBL/GenBank/DDBJ databases">
        <authorList>
            <person name="Sun Q."/>
            <person name="Mori K."/>
        </authorList>
    </citation>
    <scope>NUCLEOTIDE SEQUENCE [LARGE SCALE GENOMIC DNA]</scope>
    <source>
        <strain evidence="1 2">CECT 7682</strain>
    </source>
</reference>
<protein>
    <submittedName>
        <fullName evidence="1">HAD-IA family hydrolase</fullName>
    </submittedName>
</protein>
<dbReference type="PANTHER" id="PTHR43611:SF3">
    <property type="entry name" value="FLAVIN MONONUCLEOTIDE HYDROLASE 1, CHLOROPLATIC"/>
    <property type="match status" value="1"/>
</dbReference>
<dbReference type="EMBL" id="JBHMEW010000005">
    <property type="protein sequence ID" value="MFB9210285.1"/>
    <property type="molecule type" value="Genomic_DNA"/>
</dbReference>
<dbReference type="SFLD" id="SFLDS00003">
    <property type="entry name" value="Haloacid_Dehalogenase"/>
    <property type="match status" value="1"/>
</dbReference>
<dbReference type="NCBIfam" id="TIGR01509">
    <property type="entry name" value="HAD-SF-IA-v3"/>
    <property type="match status" value="1"/>
</dbReference>
<dbReference type="GO" id="GO:0016787">
    <property type="term" value="F:hydrolase activity"/>
    <property type="evidence" value="ECO:0007669"/>
    <property type="project" value="UniProtKB-KW"/>
</dbReference>
<dbReference type="Gene3D" id="1.10.150.240">
    <property type="entry name" value="Putative phosphatase, domain 2"/>
    <property type="match status" value="1"/>
</dbReference>
<comment type="caution">
    <text evidence="1">The sequence shown here is derived from an EMBL/GenBank/DDBJ whole genome shotgun (WGS) entry which is preliminary data.</text>
</comment>
<dbReference type="InterPro" id="IPR023214">
    <property type="entry name" value="HAD_sf"/>
</dbReference>
<proteinExistence type="predicted"/>
<name>A0ABV5J0E9_9BACT</name>
<dbReference type="Proteomes" id="UP001589654">
    <property type="component" value="Unassembled WGS sequence"/>
</dbReference>